<proteinExistence type="predicted"/>
<organism evidence="1 2">
    <name type="scientific">Prunus persica</name>
    <name type="common">Peach</name>
    <name type="synonym">Amygdalus persica</name>
    <dbReference type="NCBI Taxonomy" id="3760"/>
    <lineage>
        <taxon>Eukaryota</taxon>
        <taxon>Viridiplantae</taxon>
        <taxon>Streptophyta</taxon>
        <taxon>Embryophyta</taxon>
        <taxon>Tracheophyta</taxon>
        <taxon>Spermatophyta</taxon>
        <taxon>Magnoliopsida</taxon>
        <taxon>eudicotyledons</taxon>
        <taxon>Gunneridae</taxon>
        <taxon>Pentapetalae</taxon>
        <taxon>rosids</taxon>
        <taxon>fabids</taxon>
        <taxon>Rosales</taxon>
        <taxon>Rosaceae</taxon>
        <taxon>Amygdaloideae</taxon>
        <taxon>Amygdaleae</taxon>
        <taxon>Prunus</taxon>
    </lineage>
</organism>
<accession>A0A251P1L1</accession>
<name>A0A251P1L1_PRUPE</name>
<evidence type="ECO:0000313" key="2">
    <source>
        <dbReference type="Proteomes" id="UP000006882"/>
    </source>
</evidence>
<evidence type="ECO:0000313" key="1">
    <source>
        <dbReference type="EMBL" id="ONI05497.1"/>
    </source>
</evidence>
<dbReference type="EMBL" id="CM007655">
    <property type="protein sequence ID" value="ONI05497.1"/>
    <property type="molecule type" value="Genomic_DNA"/>
</dbReference>
<keyword evidence="2" id="KW-1185">Reference proteome</keyword>
<dbReference type="Gramene" id="ONI05497">
    <property type="protein sequence ID" value="ONI05497"/>
    <property type="gene ID" value="PRUPE_5G009900"/>
</dbReference>
<sequence>MPSNILRCREVEKNMLLNQKQKPSLFDVARSCYLLKELGFIVYVDIEYTLILCITRKKLHQAKTMQIVLSWRFWLIGGSGQLYTCSNENVQLNTKGKR</sequence>
<gene>
    <name evidence="1" type="ORF">PRUPE_5G009900</name>
</gene>
<dbReference type="AlphaFoldDB" id="A0A251P1L1"/>
<protein>
    <submittedName>
        <fullName evidence="1">Uncharacterized protein</fullName>
    </submittedName>
</protein>
<dbReference type="Proteomes" id="UP000006882">
    <property type="component" value="Chromosome G5"/>
</dbReference>
<reference evidence="1 2" key="1">
    <citation type="journal article" date="2013" name="Nat. Genet.">
        <title>The high-quality draft genome of peach (Prunus persica) identifies unique patterns of genetic diversity, domestication and genome evolution.</title>
        <authorList>
            <consortium name="International Peach Genome Initiative"/>
            <person name="Verde I."/>
            <person name="Abbott A.G."/>
            <person name="Scalabrin S."/>
            <person name="Jung S."/>
            <person name="Shu S."/>
            <person name="Marroni F."/>
            <person name="Zhebentyayeva T."/>
            <person name="Dettori M.T."/>
            <person name="Grimwood J."/>
            <person name="Cattonaro F."/>
            <person name="Zuccolo A."/>
            <person name="Rossini L."/>
            <person name="Jenkins J."/>
            <person name="Vendramin E."/>
            <person name="Meisel L.A."/>
            <person name="Decroocq V."/>
            <person name="Sosinski B."/>
            <person name="Prochnik S."/>
            <person name="Mitros T."/>
            <person name="Policriti A."/>
            <person name="Cipriani G."/>
            <person name="Dondini L."/>
            <person name="Ficklin S."/>
            <person name="Goodstein D.M."/>
            <person name="Xuan P."/>
            <person name="Del Fabbro C."/>
            <person name="Aramini V."/>
            <person name="Copetti D."/>
            <person name="Gonzalez S."/>
            <person name="Horner D.S."/>
            <person name="Falchi R."/>
            <person name="Lucas S."/>
            <person name="Mica E."/>
            <person name="Maldonado J."/>
            <person name="Lazzari B."/>
            <person name="Bielenberg D."/>
            <person name="Pirona R."/>
            <person name="Miculan M."/>
            <person name="Barakat A."/>
            <person name="Testolin R."/>
            <person name="Stella A."/>
            <person name="Tartarini S."/>
            <person name="Tonutti P."/>
            <person name="Arus P."/>
            <person name="Orellana A."/>
            <person name="Wells C."/>
            <person name="Main D."/>
            <person name="Vizzotto G."/>
            <person name="Silva H."/>
            <person name="Salamini F."/>
            <person name="Schmutz J."/>
            <person name="Morgante M."/>
            <person name="Rokhsar D.S."/>
        </authorList>
    </citation>
    <scope>NUCLEOTIDE SEQUENCE [LARGE SCALE GENOMIC DNA]</scope>
    <source>
        <strain evidence="2">cv. Nemared</strain>
    </source>
</reference>